<gene>
    <name evidence="3" type="ORF">SAMN05216188_13925</name>
</gene>
<sequence length="444" mass="49348">MRALLYANTDGIANLYHGSGVQTRVLLDIWRETARKLSSAGCDDWRLHVAVHDWETPSTDYRVDSAVLHDSLAKAREGDVRIHRLEHTPHTKLWSYPRWAELSSSVTALLSRLAEEYEQVLFVGVDVPYSLVREHCENSLPPHKLEKITFALSFHTSALVAGQTWLPGREALERDYVRRANEDASTFITTLTPFFDRKIELDYGARDEAWMRLGHGIAPRSANLTPYPREKAVEIAGSFGIPRGVPIVVHFGRDHPMKRIPFAIEAVARVGRPLHFVLIASTPANAEGIADAPHADQLKQELDSYTYLTHFERELPKALAQLPETVAFLLSAAGEPMGQIPQEVACWTDSAAPVVVAPEDGGYGDQISDAETGFTFDVHSVASCTRAIERAMKATLNERKAISVKMKNLVHENFDASTKLCRLLMSVESGEHGMPRRQAGAEAK</sequence>
<evidence type="ECO:0000313" key="4">
    <source>
        <dbReference type="Proteomes" id="UP000199352"/>
    </source>
</evidence>
<organism evidence="3 4">
    <name type="scientific">Lentzea xinjiangensis</name>
    <dbReference type="NCBI Taxonomy" id="402600"/>
    <lineage>
        <taxon>Bacteria</taxon>
        <taxon>Bacillati</taxon>
        <taxon>Actinomycetota</taxon>
        <taxon>Actinomycetes</taxon>
        <taxon>Pseudonocardiales</taxon>
        <taxon>Pseudonocardiaceae</taxon>
        <taxon>Lentzea</taxon>
    </lineage>
</organism>
<accession>A0A1H9WR31</accession>
<dbReference type="InterPro" id="IPR001296">
    <property type="entry name" value="Glyco_trans_1"/>
</dbReference>
<proteinExistence type="predicted"/>
<dbReference type="Gene3D" id="3.40.50.2000">
    <property type="entry name" value="Glycogen Phosphorylase B"/>
    <property type="match status" value="1"/>
</dbReference>
<dbReference type="STRING" id="402600.SAMN05216188_13925"/>
<evidence type="ECO:0000259" key="2">
    <source>
        <dbReference type="Pfam" id="PF00534"/>
    </source>
</evidence>
<dbReference type="Proteomes" id="UP000199352">
    <property type="component" value="Unassembled WGS sequence"/>
</dbReference>
<dbReference type="AlphaFoldDB" id="A0A1H9WR31"/>
<dbReference type="GO" id="GO:0016757">
    <property type="term" value="F:glycosyltransferase activity"/>
    <property type="evidence" value="ECO:0007669"/>
    <property type="project" value="InterPro"/>
</dbReference>
<name>A0A1H9WR31_9PSEU</name>
<dbReference type="Pfam" id="PF00534">
    <property type="entry name" value="Glycos_transf_1"/>
    <property type="match status" value="1"/>
</dbReference>
<feature type="domain" description="Glycosyl transferase family 1" evidence="2">
    <location>
        <begin position="238"/>
        <end position="402"/>
    </location>
</feature>
<dbReference type="EMBL" id="FOFR01000039">
    <property type="protein sequence ID" value="SES36127.1"/>
    <property type="molecule type" value="Genomic_DNA"/>
</dbReference>
<keyword evidence="4" id="KW-1185">Reference proteome</keyword>
<evidence type="ECO:0000313" key="3">
    <source>
        <dbReference type="EMBL" id="SES36127.1"/>
    </source>
</evidence>
<protein>
    <submittedName>
        <fullName evidence="3">Starch synthase</fullName>
    </submittedName>
</protein>
<evidence type="ECO:0000256" key="1">
    <source>
        <dbReference type="ARBA" id="ARBA00022679"/>
    </source>
</evidence>
<reference evidence="4" key="1">
    <citation type="submission" date="2016-10" db="EMBL/GenBank/DDBJ databases">
        <authorList>
            <person name="Varghese N."/>
            <person name="Submissions S."/>
        </authorList>
    </citation>
    <scope>NUCLEOTIDE SEQUENCE [LARGE SCALE GENOMIC DNA]</scope>
    <source>
        <strain evidence="4">CGMCC 4.3525</strain>
    </source>
</reference>
<keyword evidence="1" id="KW-0808">Transferase</keyword>
<dbReference type="SUPFAM" id="SSF53756">
    <property type="entry name" value="UDP-Glycosyltransferase/glycogen phosphorylase"/>
    <property type="match status" value="1"/>
</dbReference>
<dbReference type="OrthoDB" id="9765330at2"/>